<dbReference type="EMBL" id="VDUX01000002">
    <property type="protein sequence ID" value="TXL62353.1"/>
    <property type="molecule type" value="Genomic_DNA"/>
</dbReference>
<dbReference type="SUPFAM" id="SSF141571">
    <property type="entry name" value="Pentapeptide repeat-like"/>
    <property type="match status" value="1"/>
</dbReference>
<dbReference type="OrthoDB" id="2579959at2"/>
<keyword evidence="2" id="KW-1185">Reference proteome</keyword>
<comment type="caution">
    <text evidence="1">The sequence shown here is derived from an EMBL/GenBank/DDBJ whole genome shotgun (WGS) entry which is preliminary data.</text>
</comment>
<name>A0A5C8NPI2_9ACTN</name>
<evidence type="ECO:0008006" key="3">
    <source>
        <dbReference type="Google" id="ProtNLM"/>
    </source>
</evidence>
<accession>A0A5C8NPI2</accession>
<dbReference type="Proteomes" id="UP000321571">
    <property type="component" value="Unassembled WGS sequence"/>
</dbReference>
<evidence type="ECO:0000313" key="1">
    <source>
        <dbReference type="EMBL" id="TXL62353.1"/>
    </source>
</evidence>
<reference evidence="1 2" key="1">
    <citation type="submission" date="2019-06" db="EMBL/GenBank/DDBJ databases">
        <title>Aeromicrobium sp. nov., isolated from a maize field.</title>
        <authorList>
            <person name="Lin S.-Y."/>
            <person name="Tsai C.-F."/>
            <person name="Young C.-C."/>
        </authorList>
    </citation>
    <scope>NUCLEOTIDE SEQUENCE [LARGE SCALE GENOMIC DNA]</scope>
    <source>
        <strain evidence="1 2">CC-CFT486</strain>
    </source>
</reference>
<evidence type="ECO:0000313" key="2">
    <source>
        <dbReference type="Proteomes" id="UP000321571"/>
    </source>
</evidence>
<sequence length="234" mass="26077">MTGDRVILSGQRLVAADFSNRSLMQFSSEGCRFEECKFDRLVVKSASFGAGRATSEYIGCSFDHVKVTMGPGGYARFVDCTFEDADISNWFCFAVEIVNCTFSGRLTKAVFNGTVPAQERTDTRRTMNQFEGNDFARMKMRDVSFRTGIDLSRQKLPAGDEYTLIENARSMVLRARTAFNSWDDTEAKAQARGFLTVIEEDVADGQEQLLIRIHDYPRASRAAIHTLLAAAAKG</sequence>
<gene>
    <name evidence="1" type="ORF">FHP06_06590</name>
</gene>
<proteinExistence type="predicted"/>
<organism evidence="1 2">
    <name type="scientific">Aeromicrobium terrae</name>
    <dbReference type="NCBI Taxonomy" id="2498846"/>
    <lineage>
        <taxon>Bacteria</taxon>
        <taxon>Bacillati</taxon>
        <taxon>Actinomycetota</taxon>
        <taxon>Actinomycetes</taxon>
        <taxon>Propionibacteriales</taxon>
        <taxon>Nocardioidaceae</taxon>
        <taxon>Aeromicrobium</taxon>
    </lineage>
</organism>
<dbReference type="AlphaFoldDB" id="A0A5C8NPI2"/>
<protein>
    <recommendedName>
        <fullName evidence="3">Pentapeptide repeat-containing protein</fullName>
    </recommendedName>
</protein>
<dbReference type="RefSeq" id="WP_147684964.1">
    <property type="nucleotide sequence ID" value="NZ_VDUX01000002.1"/>
</dbReference>
<dbReference type="Gene3D" id="2.160.20.80">
    <property type="entry name" value="E3 ubiquitin-protein ligase SopA"/>
    <property type="match status" value="1"/>
</dbReference>